<reference evidence="2 3" key="1">
    <citation type="submission" date="2016-09" db="EMBL/GenBank/DDBJ databases">
        <authorList>
            <person name="Capua I."/>
            <person name="De Benedictis P."/>
            <person name="Joannis T."/>
            <person name="Lombin L.H."/>
            <person name="Cattoli G."/>
        </authorList>
    </citation>
    <scope>NUCLEOTIDE SEQUENCE [LARGE SCALE GENOMIC DNA]</scope>
    <source>
        <strain evidence="2 3">NRS-1</strain>
    </source>
</reference>
<dbReference type="PATRIC" id="fig|237258.4.peg.1485"/>
<dbReference type="PANTHER" id="PTHR43581:SF4">
    <property type="entry name" value="ATP_GTP PHOSPHATASE"/>
    <property type="match status" value="1"/>
</dbReference>
<protein>
    <submittedName>
        <fullName evidence="2">AAA domain protein</fullName>
    </submittedName>
</protein>
<evidence type="ECO:0000259" key="1">
    <source>
        <dbReference type="Pfam" id="PF13304"/>
    </source>
</evidence>
<dbReference type="GO" id="GO:0016887">
    <property type="term" value="F:ATP hydrolysis activity"/>
    <property type="evidence" value="ECO:0007669"/>
    <property type="project" value="InterPro"/>
</dbReference>
<dbReference type="Pfam" id="PF13304">
    <property type="entry name" value="AAA_21"/>
    <property type="match status" value="1"/>
</dbReference>
<dbReference type="PANTHER" id="PTHR43581">
    <property type="entry name" value="ATP/GTP PHOSPHATASE"/>
    <property type="match status" value="1"/>
</dbReference>
<dbReference type="Proteomes" id="UP000095601">
    <property type="component" value="Unassembled WGS sequence"/>
</dbReference>
<accession>A0A1E5UGR5</accession>
<comment type="caution">
    <text evidence="2">The sequence shown here is derived from an EMBL/GenBank/DDBJ whole genome shotgun (WGS) entry which is preliminary data.</text>
</comment>
<organism evidence="2 3">
    <name type="scientific">Cloacibacterium normanense</name>
    <dbReference type="NCBI Taxonomy" id="237258"/>
    <lineage>
        <taxon>Bacteria</taxon>
        <taxon>Pseudomonadati</taxon>
        <taxon>Bacteroidota</taxon>
        <taxon>Flavobacteriia</taxon>
        <taxon>Flavobacteriales</taxon>
        <taxon>Weeksellaceae</taxon>
    </lineage>
</organism>
<name>A0A1E5UGR5_9FLAO</name>
<dbReference type="OrthoDB" id="9792800at2"/>
<evidence type="ECO:0000313" key="3">
    <source>
        <dbReference type="Proteomes" id="UP000095601"/>
    </source>
</evidence>
<evidence type="ECO:0000313" key="2">
    <source>
        <dbReference type="EMBL" id="OEL12076.1"/>
    </source>
</evidence>
<dbReference type="SUPFAM" id="SSF52540">
    <property type="entry name" value="P-loop containing nucleoside triphosphate hydrolases"/>
    <property type="match status" value="1"/>
</dbReference>
<dbReference type="GO" id="GO:0005524">
    <property type="term" value="F:ATP binding"/>
    <property type="evidence" value="ECO:0007669"/>
    <property type="project" value="InterPro"/>
</dbReference>
<dbReference type="InterPro" id="IPR003959">
    <property type="entry name" value="ATPase_AAA_core"/>
</dbReference>
<keyword evidence="3" id="KW-1185">Reference proteome</keyword>
<dbReference type="STRING" id="237258.SAMN04489756_106121"/>
<gene>
    <name evidence="2" type="ORF">BHF72_1534</name>
</gene>
<dbReference type="KEGG" id="cnr:EB819_01520"/>
<dbReference type="AlphaFoldDB" id="A0A1E5UGR5"/>
<proteinExistence type="predicted"/>
<dbReference type="EMBL" id="MKGI01000012">
    <property type="protein sequence ID" value="OEL12076.1"/>
    <property type="molecule type" value="Genomic_DNA"/>
</dbReference>
<dbReference type="InterPro" id="IPR027417">
    <property type="entry name" value="P-loop_NTPase"/>
</dbReference>
<sequence>MKNNHLKYLKIENFKKFDFLEVKDIGQFNLIVGDNNVGKTCLLEALLFDDNFIKWIHNLHQTLNIRGINYRTFLKGDLNSNLFEFPEKSYFKYLVKKNSPLNISYQKGDNQIEKLSIEYKNILELNSKDYLKRKDNYQFNNLRHWLKFYKNSKFEEIQFMYLDDIEINDFYWPFITFNLSYSNDLEDFLRTLDKKREEFIQKTNDLNYNHKQEIIKILNKIFNYELVDFHTTEHGYNGMISFASKSDNEYSAITQFGDGFQKIFRYIVEILYISSSNEKRLMIDEIDTGIHYSKMKEFCKNIIYLCKKFDIQIFATTHSLDFQKALITSIEQESISIKKLIKLIKLQENKDKSIKAITYPYNEFQYLVESETETR</sequence>
<feature type="domain" description="ATPase AAA-type core" evidence="1">
    <location>
        <begin position="28"/>
        <end position="320"/>
    </location>
</feature>
<dbReference type="Gene3D" id="3.40.50.300">
    <property type="entry name" value="P-loop containing nucleotide triphosphate hydrolases"/>
    <property type="match status" value="1"/>
</dbReference>
<dbReference type="RefSeq" id="WP_069797188.1">
    <property type="nucleotide sequence ID" value="NZ_CP034157.1"/>
</dbReference>
<dbReference type="InterPro" id="IPR051396">
    <property type="entry name" value="Bact_Antivir_Def_Nuclease"/>
</dbReference>